<feature type="transmembrane region" description="Helical" evidence="9">
    <location>
        <begin position="61"/>
        <end position="83"/>
    </location>
</feature>
<comment type="subcellular location">
    <subcellularLocation>
        <location evidence="1">Membrane</location>
    </subcellularLocation>
    <subcellularLocation>
        <location evidence="9">Mitochondrion membrane</location>
        <topology evidence="9">Multi-pass membrane protein</topology>
    </subcellularLocation>
</comment>
<gene>
    <name evidence="10" type="primary">ND3</name>
</gene>
<keyword evidence="6 9" id="KW-1133">Transmembrane helix</keyword>
<evidence type="ECO:0000256" key="1">
    <source>
        <dbReference type="ARBA" id="ARBA00004370"/>
    </source>
</evidence>
<organism evidence="10">
    <name type="scientific">Romanomermis iyengari</name>
    <name type="common">Insect parasitic nematode</name>
    <dbReference type="NCBI Taxonomy" id="416168"/>
    <lineage>
        <taxon>Eukaryota</taxon>
        <taxon>Metazoa</taxon>
        <taxon>Ecdysozoa</taxon>
        <taxon>Nematoda</taxon>
        <taxon>Enoplea</taxon>
        <taxon>Dorylaimia</taxon>
        <taxon>Mermithida</taxon>
        <taxon>Mermithoidea</taxon>
        <taxon>Mermithidae</taxon>
        <taxon>Romanomermis</taxon>
    </lineage>
</organism>
<dbReference type="Gene3D" id="1.20.58.1610">
    <property type="entry name" value="NADH:ubiquinone/plastoquinone oxidoreductase, chain 3"/>
    <property type="match status" value="1"/>
</dbReference>
<dbReference type="EMBL" id="EF175764">
    <property type="protein sequence ID" value="ABL73793.1"/>
    <property type="molecule type" value="Genomic_DNA"/>
</dbReference>
<keyword evidence="9" id="KW-0679">Respiratory chain</keyword>
<accession>A1Z3A9</accession>
<evidence type="ECO:0000256" key="8">
    <source>
        <dbReference type="ARBA" id="ARBA00049551"/>
    </source>
</evidence>
<name>A1Z3A9_ROMIY</name>
<dbReference type="CTD" id="4537"/>
<keyword evidence="9" id="KW-1278">Translocase</keyword>
<keyword evidence="9 10" id="KW-0496">Mitochondrion</keyword>
<keyword evidence="9" id="KW-0249">Electron transport</keyword>
<proteinExistence type="inferred from homology"/>
<comment type="function">
    <text evidence="9">Core subunit of the mitochondrial membrane respiratory chain NADH dehydrogenase (Complex I) which catalyzes electron transfer from NADH through the respiratory chain, using ubiquinone as an electron acceptor. Essential for the catalytic activity of complex I.</text>
</comment>
<feature type="transmembrane region" description="Helical" evidence="9">
    <location>
        <begin position="90"/>
        <end position="113"/>
    </location>
</feature>
<protein>
    <recommendedName>
        <fullName evidence="3 9">NADH-ubiquinone oxidoreductase chain 3</fullName>
        <ecNumber evidence="9">7.1.1.2</ecNumber>
    </recommendedName>
</protein>
<sequence length="115" mass="13906">MIKSYEKNISFIQIFIFIFMILILMNFLLNEYFTMTKSQLLNFECGFDSVKWYFSNISNHFFKIGIVFVIFDLELMYMMFVIFNEVSMKLILVILIFILATLFIELFFMSLTWNS</sequence>
<comment type="similarity">
    <text evidence="2 9">Belongs to the complex I subunit 3 family.</text>
</comment>
<keyword evidence="5 9" id="KW-0812">Transmembrane</keyword>
<evidence type="ECO:0000256" key="5">
    <source>
        <dbReference type="ARBA" id="ARBA00022692"/>
    </source>
</evidence>
<keyword evidence="7 9" id="KW-0472">Membrane</keyword>
<dbReference type="Pfam" id="PF00507">
    <property type="entry name" value="Oxidored_q4"/>
    <property type="match status" value="1"/>
</dbReference>
<keyword evidence="9" id="KW-0830">Ubiquinone</keyword>
<dbReference type="GO" id="GO:0008137">
    <property type="term" value="F:NADH dehydrogenase (ubiquinone) activity"/>
    <property type="evidence" value="ECO:0007669"/>
    <property type="project" value="UniProtKB-UniRule"/>
</dbReference>
<dbReference type="InterPro" id="IPR038430">
    <property type="entry name" value="NDAH_ubi_oxred_su3_sf"/>
</dbReference>
<reference evidence="10" key="1">
    <citation type="submission" date="2006-12" db="EMBL/GenBank/DDBJ databases">
        <authorList>
            <person name="Wu Z.K."/>
            <person name="Hyman B.C."/>
        </authorList>
    </citation>
    <scope>NUCLEOTIDE SEQUENCE</scope>
</reference>
<feature type="transmembrane region" description="Helical" evidence="9">
    <location>
        <begin position="12"/>
        <end position="29"/>
    </location>
</feature>
<keyword evidence="9" id="KW-0520">NAD</keyword>
<evidence type="ECO:0000256" key="3">
    <source>
        <dbReference type="ARBA" id="ARBA00021007"/>
    </source>
</evidence>
<evidence type="ECO:0000256" key="6">
    <source>
        <dbReference type="ARBA" id="ARBA00022989"/>
    </source>
</evidence>
<evidence type="ECO:0000256" key="4">
    <source>
        <dbReference type="ARBA" id="ARBA00022448"/>
    </source>
</evidence>
<dbReference type="EC" id="7.1.1.2" evidence="9"/>
<evidence type="ECO:0000256" key="2">
    <source>
        <dbReference type="ARBA" id="ARBA00008472"/>
    </source>
</evidence>
<dbReference type="GeneID" id="4602246"/>
<comment type="catalytic activity">
    <reaction evidence="8 9">
        <text>a ubiquinone + NADH + 5 H(+)(in) = a ubiquinol + NAD(+) + 4 H(+)(out)</text>
        <dbReference type="Rhea" id="RHEA:29091"/>
        <dbReference type="Rhea" id="RHEA-COMP:9565"/>
        <dbReference type="Rhea" id="RHEA-COMP:9566"/>
        <dbReference type="ChEBI" id="CHEBI:15378"/>
        <dbReference type="ChEBI" id="CHEBI:16389"/>
        <dbReference type="ChEBI" id="CHEBI:17976"/>
        <dbReference type="ChEBI" id="CHEBI:57540"/>
        <dbReference type="ChEBI" id="CHEBI:57945"/>
        <dbReference type="EC" id="7.1.1.2"/>
    </reaction>
</comment>
<dbReference type="GeneID" id="4602247"/>
<evidence type="ECO:0000256" key="7">
    <source>
        <dbReference type="ARBA" id="ARBA00023136"/>
    </source>
</evidence>
<dbReference type="RefSeq" id="YP_918974.1">
    <property type="nucleotide sequence ID" value="NC_008693.1"/>
</dbReference>
<evidence type="ECO:0000313" key="10">
    <source>
        <dbReference type="EMBL" id="ABL73792.1"/>
    </source>
</evidence>
<evidence type="ECO:0000256" key="9">
    <source>
        <dbReference type="RuleBase" id="RU003640"/>
    </source>
</evidence>
<dbReference type="GO" id="GO:0031966">
    <property type="term" value="C:mitochondrial membrane"/>
    <property type="evidence" value="ECO:0007669"/>
    <property type="project" value="UniProtKB-SubCell"/>
</dbReference>
<dbReference type="InterPro" id="IPR000440">
    <property type="entry name" value="NADH_UbQ/plastoQ_OxRdtase_su3"/>
</dbReference>
<geneLocation type="mitochondrion" evidence="10"/>
<dbReference type="EMBL" id="EF175764">
    <property type="protein sequence ID" value="ABL73792.1"/>
    <property type="molecule type" value="Genomic_DNA"/>
</dbReference>
<dbReference type="AlphaFoldDB" id="A1Z3A9"/>
<keyword evidence="4 9" id="KW-0813">Transport</keyword>
<dbReference type="RefSeq" id="YP_918973.1">
    <property type="nucleotide sequence ID" value="NC_008693.1"/>
</dbReference>